<dbReference type="PANTHER" id="PTHR48295:SF1">
    <property type="entry name" value="SWR1-COMPLEX PROTEIN 5"/>
    <property type="match status" value="1"/>
</dbReference>
<proteinExistence type="predicted"/>
<evidence type="ECO:0000259" key="4">
    <source>
        <dbReference type="PROSITE" id="PS51279"/>
    </source>
</evidence>
<protein>
    <recommendedName>
        <fullName evidence="1">Craniofacial development protein 1</fullName>
    </recommendedName>
    <alternativeName>
        <fullName evidence="2">Bucentaur</fullName>
    </alternativeName>
</protein>
<evidence type="ECO:0000256" key="3">
    <source>
        <dbReference type="SAM" id="MobiDB-lite"/>
    </source>
</evidence>
<evidence type="ECO:0000256" key="1">
    <source>
        <dbReference type="ARBA" id="ARBA00019033"/>
    </source>
</evidence>
<feature type="region of interest" description="Disordered" evidence="3">
    <location>
        <begin position="1"/>
        <end position="77"/>
    </location>
</feature>
<feature type="non-terminal residue" evidence="5">
    <location>
        <position position="1"/>
    </location>
</feature>
<dbReference type="EMBL" id="BTSX01000005">
    <property type="protein sequence ID" value="GMT01878.1"/>
    <property type="molecule type" value="Genomic_DNA"/>
</dbReference>
<gene>
    <name evidence="5" type="ORF">PENTCL1PPCAC_24052</name>
</gene>
<comment type="caution">
    <text evidence="5">The sequence shown here is derived from an EMBL/GenBank/DDBJ whole genome shotgun (WGS) entry which is preliminary data.</text>
</comment>
<dbReference type="InterPro" id="IPR011421">
    <property type="entry name" value="BCNT-C"/>
</dbReference>
<feature type="compositionally biased region" description="Low complexity" evidence="3">
    <location>
        <begin position="137"/>
        <end position="147"/>
    </location>
</feature>
<dbReference type="AlphaFoldDB" id="A0AAV5U5G9"/>
<sequence length="274" mass="29984">VFQMSTEDDDYRSSDDEDYVPESAVEDDVDEPSGDECDEVTAADDPDAVKGGRGRRRKAKKGGKVEKQPAAPAPPAVEEVDDFFANLVANDPYAIRAPSAPSKTTSSSSADSSTATSIEKKAGEEKKSIATPTVQPSAAASGSAAESTTKITEIFDFAGQEIKVEKEVTLEEAKAHEEKEQKKKEEASKKPVVKRVGLGDALTMIAKKPKMSVLDKSNLDWSSFKQEQKIEEDLAIHNRGKNGYLNKQDFLMKADHAQFEKERAMRDAIRKQNQ</sequence>
<dbReference type="PANTHER" id="PTHR48295">
    <property type="entry name" value="CRANIOFACIAL DEVELOPMENT PROTEIN 1"/>
    <property type="match status" value="1"/>
</dbReference>
<feature type="compositionally biased region" description="Low complexity" evidence="3">
    <location>
        <begin position="97"/>
        <end position="117"/>
    </location>
</feature>
<accession>A0AAV5U5G9</accession>
<dbReference type="Pfam" id="PF07572">
    <property type="entry name" value="BCNT"/>
    <property type="match status" value="1"/>
</dbReference>
<feature type="domain" description="BCNT-C" evidence="4">
    <location>
        <begin position="192"/>
        <end position="272"/>
    </location>
</feature>
<feature type="region of interest" description="Disordered" evidence="3">
    <location>
        <begin position="95"/>
        <end position="147"/>
    </location>
</feature>
<feature type="compositionally biased region" description="Basic and acidic residues" evidence="3">
    <location>
        <begin position="118"/>
        <end position="128"/>
    </location>
</feature>
<keyword evidence="6" id="KW-1185">Reference proteome</keyword>
<evidence type="ECO:0000313" key="5">
    <source>
        <dbReference type="EMBL" id="GMT01878.1"/>
    </source>
</evidence>
<name>A0AAV5U5G9_9BILA</name>
<evidence type="ECO:0000313" key="6">
    <source>
        <dbReference type="Proteomes" id="UP001432027"/>
    </source>
</evidence>
<evidence type="ECO:0000256" key="2">
    <source>
        <dbReference type="ARBA" id="ARBA00030244"/>
    </source>
</evidence>
<reference evidence="5" key="1">
    <citation type="submission" date="2023-10" db="EMBL/GenBank/DDBJ databases">
        <title>Genome assembly of Pristionchus species.</title>
        <authorList>
            <person name="Yoshida K."/>
            <person name="Sommer R.J."/>
        </authorList>
    </citation>
    <scope>NUCLEOTIDE SEQUENCE</scope>
    <source>
        <strain evidence="5">RS0144</strain>
    </source>
</reference>
<dbReference type="PROSITE" id="PS51279">
    <property type="entry name" value="BCNT_C"/>
    <property type="match status" value="1"/>
</dbReference>
<dbReference type="InterPro" id="IPR027124">
    <property type="entry name" value="Swc5/CFDP1/2"/>
</dbReference>
<organism evidence="5 6">
    <name type="scientific">Pristionchus entomophagus</name>
    <dbReference type="NCBI Taxonomy" id="358040"/>
    <lineage>
        <taxon>Eukaryota</taxon>
        <taxon>Metazoa</taxon>
        <taxon>Ecdysozoa</taxon>
        <taxon>Nematoda</taxon>
        <taxon>Chromadorea</taxon>
        <taxon>Rhabditida</taxon>
        <taxon>Rhabditina</taxon>
        <taxon>Diplogasteromorpha</taxon>
        <taxon>Diplogasteroidea</taxon>
        <taxon>Neodiplogasteridae</taxon>
        <taxon>Pristionchus</taxon>
    </lineage>
</organism>
<dbReference type="Proteomes" id="UP001432027">
    <property type="component" value="Unassembled WGS sequence"/>
</dbReference>
<feature type="compositionally biased region" description="Basic residues" evidence="3">
    <location>
        <begin position="52"/>
        <end position="62"/>
    </location>
</feature>
<feature type="compositionally biased region" description="Acidic residues" evidence="3">
    <location>
        <begin position="1"/>
        <end position="46"/>
    </location>
</feature>